<gene>
    <name evidence="2" type="ORF">PENANT_c001G03099</name>
</gene>
<evidence type="ECO:0000256" key="1">
    <source>
        <dbReference type="SAM" id="MobiDB-lite"/>
    </source>
</evidence>
<protein>
    <submittedName>
        <fullName evidence="2">Uncharacterized protein</fullName>
    </submittedName>
</protein>
<feature type="compositionally biased region" description="Basic and acidic residues" evidence="1">
    <location>
        <begin position="225"/>
        <end position="241"/>
    </location>
</feature>
<sequence>MSLRPFLHHVPAFRHGQNIKSILQFLRPFSRLHECIRADHLKTRHINIVLSTPRPLCDLPRPAHTIQIHDKTSLISQCRHKSTLSEREPCAHCGGSVNPKRRRRADPDDRTKGWHCSACFQTLSQHGALPNEEQLASMRRRRLLRENFAKNRSSPCLKCGTETTPGSKRKMVDPDDPHAGWHCRSCVQREHYQALVQMEDAQNKIQHSDLGSSSEHPVAQAHNREYPCDHCGEPATPEKKRSSVSSGDSSAGYYCRSCARRLGLEDKLPTEEQLKAVKVLRGKLAKFVTARKQKSPCQHCGDITLPGSRRRLVDAGDFSSGYYCRPCGRNLQMRDELPSETMIRARRLRKYLKLKRLGLLDPQQELESNTDQAEPVKPEVPGEKDQC</sequence>
<evidence type="ECO:0000313" key="2">
    <source>
        <dbReference type="EMBL" id="OQD90554.1"/>
    </source>
</evidence>
<reference evidence="3" key="1">
    <citation type="journal article" date="2017" name="Nat. Microbiol.">
        <title>Global analysis of biosynthetic gene clusters reveals vast potential of secondary metabolite production in Penicillium species.</title>
        <authorList>
            <person name="Nielsen J.C."/>
            <person name="Grijseels S."/>
            <person name="Prigent S."/>
            <person name="Ji B."/>
            <person name="Dainat J."/>
            <person name="Nielsen K.F."/>
            <person name="Frisvad J.C."/>
            <person name="Workman M."/>
            <person name="Nielsen J."/>
        </authorList>
    </citation>
    <scope>NUCLEOTIDE SEQUENCE [LARGE SCALE GENOMIC DNA]</scope>
    <source>
        <strain evidence="3">IBT 31811</strain>
    </source>
</reference>
<dbReference type="Proteomes" id="UP000191672">
    <property type="component" value="Unassembled WGS sequence"/>
</dbReference>
<feature type="region of interest" description="Disordered" evidence="1">
    <location>
        <begin position="88"/>
        <end position="109"/>
    </location>
</feature>
<feature type="region of interest" description="Disordered" evidence="1">
    <location>
        <begin position="225"/>
        <end position="251"/>
    </location>
</feature>
<accession>A0A1V6QMT7</accession>
<proteinExistence type="predicted"/>
<dbReference type="EMBL" id="MDYN01000001">
    <property type="protein sequence ID" value="OQD90554.1"/>
    <property type="molecule type" value="Genomic_DNA"/>
</dbReference>
<comment type="caution">
    <text evidence="2">The sequence shown here is derived from an EMBL/GenBank/DDBJ whole genome shotgun (WGS) entry which is preliminary data.</text>
</comment>
<dbReference type="AlphaFoldDB" id="A0A1V6QMT7"/>
<name>A0A1V6QMT7_9EURO</name>
<feature type="region of interest" description="Disordered" evidence="1">
    <location>
        <begin position="363"/>
        <end position="387"/>
    </location>
</feature>
<keyword evidence="3" id="KW-1185">Reference proteome</keyword>
<feature type="compositionally biased region" description="Basic and acidic residues" evidence="1">
    <location>
        <begin position="374"/>
        <end position="387"/>
    </location>
</feature>
<evidence type="ECO:0000313" key="3">
    <source>
        <dbReference type="Proteomes" id="UP000191672"/>
    </source>
</evidence>
<organism evidence="2 3">
    <name type="scientific">Penicillium antarcticum</name>
    <dbReference type="NCBI Taxonomy" id="416450"/>
    <lineage>
        <taxon>Eukaryota</taxon>
        <taxon>Fungi</taxon>
        <taxon>Dikarya</taxon>
        <taxon>Ascomycota</taxon>
        <taxon>Pezizomycotina</taxon>
        <taxon>Eurotiomycetes</taxon>
        <taxon>Eurotiomycetidae</taxon>
        <taxon>Eurotiales</taxon>
        <taxon>Aspergillaceae</taxon>
        <taxon>Penicillium</taxon>
    </lineage>
</organism>